<reference evidence="2" key="1">
    <citation type="journal article" date="2019" name="bioRxiv">
        <title>The Genome of the Zebra Mussel, Dreissena polymorpha: A Resource for Invasive Species Research.</title>
        <authorList>
            <person name="McCartney M.A."/>
            <person name="Auch B."/>
            <person name="Kono T."/>
            <person name="Mallez S."/>
            <person name="Zhang Y."/>
            <person name="Obille A."/>
            <person name="Becker A."/>
            <person name="Abrahante J.E."/>
            <person name="Garbe J."/>
            <person name="Badalamenti J.P."/>
            <person name="Herman A."/>
            <person name="Mangelson H."/>
            <person name="Liachko I."/>
            <person name="Sullivan S."/>
            <person name="Sone E.D."/>
            <person name="Koren S."/>
            <person name="Silverstein K.A.T."/>
            <person name="Beckman K.B."/>
            <person name="Gohl D.M."/>
        </authorList>
    </citation>
    <scope>NUCLEOTIDE SEQUENCE</scope>
    <source>
        <strain evidence="2">Duluth1</strain>
        <tissue evidence="2">Whole animal</tissue>
    </source>
</reference>
<feature type="region of interest" description="Disordered" evidence="1">
    <location>
        <begin position="1"/>
        <end position="20"/>
    </location>
</feature>
<evidence type="ECO:0000256" key="1">
    <source>
        <dbReference type="SAM" id="MobiDB-lite"/>
    </source>
</evidence>
<dbReference type="EMBL" id="JAIWYP010000004">
    <property type="protein sequence ID" value="KAH3841009.1"/>
    <property type="molecule type" value="Genomic_DNA"/>
</dbReference>
<name>A0A9D4KK78_DREPO</name>
<keyword evidence="3" id="KW-1185">Reference proteome</keyword>
<evidence type="ECO:0000313" key="3">
    <source>
        <dbReference type="Proteomes" id="UP000828390"/>
    </source>
</evidence>
<evidence type="ECO:0000313" key="2">
    <source>
        <dbReference type="EMBL" id="KAH3841009.1"/>
    </source>
</evidence>
<accession>A0A9D4KK78</accession>
<feature type="region of interest" description="Disordered" evidence="1">
    <location>
        <begin position="26"/>
        <end position="54"/>
    </location>
</feature>
<sequence length="54" mass="5361">MGTTMPCAPPPPGGKDSPVAIRVGSATRRCRSAGRSTASTAGPKQDLSHAKAAV</sequence>
<dbReference type="AlphaFoldDB" id="A0A9D4KK78"/>
<proteinExistence type="predicted"/>
<comment type="caution">
    <text evidence="2">The sequence shown here is derived from an EMBL/GenBank/DDBJ whole genome shotgun (WGS) entry which is preliminary data.</text>
</comment>
<dbReference type="Proteomes" id="UP000828390">
    <property type="component" value="Unassembled WGS sequence"/>
</dbReference>
<gene>
    <name evidence="2" type="ORF">DPMN_114468</name>
</gene>
<protein>
    <submittedName>
        <fullName evidence="2">Uncharacterized protein</fullName>
    </submittedName>
</protein>
<reference evidence="2" key="2">
    <citation type="submission" date="2020-11" db="EMBL/GenBank/DDBJ databases">
        <authorList>
            <person name="McCartney M.A."/>
            <person name="Auch B."/>
            <person name="Kono T."/>
            <person name="Mallez S."/>
            <person name="Becker A."/>
            <person name="Gohl D.M."/>
            <person name="Silverstein K.A.T."/>
            <person name="Koren S."/>
            <person name="Bechman K.B."/>
            <person name="Herman A."/>
            <person name="Abrahante J.E."/>
            <person name="Garbe J."/>
        </authorList>
    </citation>
    <scope>NUCLEOTIDE SEQUENCE</scope>
    <source>
        <strain evidence="2">Duluth1</strain>
        <tissue evidence="2">Whole animal</tissue>
    </source>
</reference>
<organism evidence="2 3">
    <name type="scientific">Dreissena polymorpha</name>
    <name type="common">Zebra mussel</name>
    <name type="synonym">Mytilus polymorpha</name>
    <dbReference type="NCBI Taxonomy" id="45954"/>
    <lineage>
        <taxon>Eukaryota</taxon>
        <taxon>Metazoa</taxon>
        <taxon>Spiralia</taxon>
        <taxon>Lophotrochozoa</taxon>
        <taxon>Mollusca</taxon>
        <taxon>Bivalvia</taxon>
        <taxon>Autobranchia</taxon>
        <taxon>Heteroconchia</taxon>
        <taxon>Euheterodonta</taxon>
        <taxon>Imparidentia</taxon>
        <taxon>Neoheterodontei</taxon>
        <taxon>Myida</taxon>
        <taxon>Dreissenoidea</taxon>
        <taxon>Dreissenidae</taxon>
        <taxon>Dreissena</taxon>
    </lineage>
</organism>